<evidence type="ECO:0000256" key="1">
    <source>
        <dbReference type="SAM" id="MobiDB-lite"/>
    </source>
</evidence>
<dbReference type="AlphaFoldDB" id="A0A0F9IFA1"/>
<protein>
    <submittedName>
        <fullName evidence="2">Uncharacterized protein</fullName>
    </submittedName>
</protein>
<proteinExistence type="predicted"/>
<organism evidence="2">
    <name type="scientific">marine sediment metagenome</name>
    <dbReference type="NCBI Taxonomy" id="412755"/>
    <lineage>
        <taxon>unclassified sequences</taxon>
        <taxon>metagenomes</taxon>
        <taxon>ecological metagenomes</taxon>
    </lineage>
</organism>
<accession>A0A0F9IFA1</accession>
<comment type="caution">
    <text evidence="2">The sequence shown here is derived from an EMBL/GenBank/DDBJ whole genome shotgun (WGS) entry which is preliminary data.</text>
</comment>
<reference evidence="2" key="1">
    <citation type="journal article" date="2015" name="Nature">
        <title>Complex archaea that bridge the gap between prokaryotes and eukaryotes.</title>
        <authorList>
            <person name="Spang A."/>
            <person name="Saw J.H."/>
            <person name="Jorgensen S.L."/>
            <person name="Zaremba-Niedzwiedzka K."/>
            <person name="Martijn J."/>
            <person name="Lind A.E."/>
            <person name="van Eijk R."/>
            <person name="Schleper C."/>
            <person name="Guy L."/>
            <person name="Ettema T.J."/>
        </authorList>
    </citation>
    <scope>NUCLEOTIDE SEQUENCE</scope>
</reference>
<evidence type="ECO:0000313" key="2">
    <source>
        <dbReference type="EMBL" id="KKM26281.1"/>
    </source>
</evidence>
<feature type="region of interest" description="Disordered" evidence="1">
    <location>
        <begin position="1"/>
        <end position="22"/>
    </location>
</feature>
<dbReference type="EMBL" id="LAZR01012545">
    <property type="protein sequence ID" value="KKM26281.1"/>
    <property type="molecule type" value="Genomic_DNA"/>
</dbReference>
<gene>
    <name evidence="2" type="ORF">LCGC14_1586340</name>
</gene>
<name>A0A0F9IFA1_9ZZZZ</name>
<sequence length="208" mass="24944">MPSNSKEDRAAHSKKYYEANKEEISKRRKKRYWSTHKKKINTASKEWRGKNKERVKEYNIKYRKANKGRIREQRKGYCLANKEKIKEYQQSNREGINKQIQHRWETDPFFRLNCILKTAIATSIRGNKNGHRWETLVNYNLRQLKNHLQKKFQPGMSWENYGKWHIDHIIPIKYGDPSLEEVANRLHYTNTQPLWGSDNISKGNRSIG</sequence>